<dbReference type="RefSeq" id="WP_146440269.1">
    <property type="nucleotide sequence ID" value="NZ_SJPL01000001.1"/>
</dbReference>
<evidence type="ECO:0000313" key="2">
    <source>
        <dbReference type="EMBL" id="TWT72315.1"/>
    </source>
</evidence>
<keyword evidence="3" id="KW-1185">Reference proteome</keyword>
<protein>
    <submittedName>
        <fullName evidence="2">Uncharacterized protein</fullName>
    </submittedName>
</protein>
<keyword evidence="1" id="KW-1133">Transmembrane helix</keyword>
<dbReference type="AlphaFoldDB" id="A0A5C5YD89"/>
<proteinExistence type="predicted"/>
<organism evidence="2 3">
    <name type="scientific">Crateriforma conspicua</name>
    <dbReference type="NCBI Taxonomy" id="2527996"/>
    <lineage>
        <taxon>Bacteria</taxon>
        <taxon>Pseudomonadati</taxon>
        <taxon>Planctomycetota</taxon>
        <taxon>Planctomycetia</taxon>
        <taxon>Planctomycetales</taxon>
        <taxon>Planctomycetaceae</taxon>
        <taxon>Crateriforma</taxon>
    </lineage>
</organism>
<evidence type="ECO:0000313" key="3">
    <source>
        <dbReference type="Proteomes" id="UP000317238"/>
    </source>
</evidence>
<keyword evidence="1" id="KW-0472">Membrane</keyword>
<keyword evidence="1" id="KW-0812">Transmembrane</keyword>
<gene>
    <name evidence="2" type="ORF">Pan14r_46350</name>
</gene>
<sequence length="371" mass="43147">MKIQRSPDRHRVETSCLCAVFLLGGLAIAGGPYRAKQSVSEATVSKKIQCLEKVYSQEFQAHVVYDVVAVKNGVRHRLLTHRTAIDSRNYFGRLTHWYAQQFYRYSDEKFDPLLNSYYWNTDRRIRQFETRRDYILLDKSFVNDRGFGVRRYFASCGIVSPERSSQLAKLQRIDETYNASHFYFPFAFARPGEWTGYRTGEAAWAFERVVSGVKESLEVSFAGDRIAIEKRQLTSVSGVPMITLEFSEFVNHGELLRLPKRVAVRTEDDQHLVYEVKELHDEFDSSFFTPPPPMPGSRVINGEGEVLRVIPGGLGFLEFTIERMKMALARFRQHKKSTVWEYAAFSMILFIGIWWTRRAHLMCFRLRRAKS</sequence>
<name>A0A5C5YD89_9PLAN</name>
<dbReference type="EMBL" id="SJPL01000001">
    <property type="protein sequence ID" value="TWT72315.1"/>
    <property type="molecule type" value="Genomic_DNA"/>
</dbReference>
<accession>A0A5C5YD89</accession>
<feature type="transmembrane region" description="Helical" evidence="1">
    <location>
        <begin position="339"/>
        <end position="357"/>
    </location>
</feature>
<dbReference type="Proteomes" id="UP000317238">
    <property type="component" value="Unassembled WGS sequence"/>
</dbReference>
<comment type="caution">
    <text evidence="2">The sequence shown here is derived from an EMBL/GenBank/DDBJ whole genome shotgun (WGS) entry which is preliminary data.</text>
</comment>
<evidence type="ECO:0000256" key="1">
    <source>
        <dbReference type="SAM" id="Phobius"/>
    </source>
</evidence>
<reference evidence="2 3" key="1">
    <citation type="submission" date="2019-02" db="EMBL/GenBank/DDBJ databases">
        <title>Deep-cultivation of Planctomycetes and their phenomic and genomic characterization uncovers novel biology.</title>
        <authorList>
            <person name="Wiegand S."/>
            <person name="Jogler M."/>
            <person name="Boedeker C."/>
            <person name="Pinto D."/>
            <person name="Vollmers J."/>
            <person name="Rivas-Marin E."/>
            <person name="Kohn T."/>
            <person name="Peeters S.H."/>
            <person name="Heuer A."/>
            <person name="Rast P."/>
            <person name="Oberbeckmann S."/>
            <person name="Bunk B."/>
            <person name="Jeske O."/>
            <person name="Meyerdierks A."/>
            <person name="Storesund J.E."/>
            <person name="Kallscheuer N."/>
            <person name="Luecker S."/>
            <person name="Lage O.M."/>
            <person name="Pohl T."/>
            <person name="Merkel B.J."/>
            <person name="Hornburger P."/>
            <person name="Mueller R.-W."/>
            <person name="Bruemmer F."/>
            <person name="Labrenz M."/>
            <person name="Spormann A.M."/>
            <person name="Op Den Camp H."/>
            <person name="Overmann J."/>
            <person name="Amann R."/>
            <person name="Jetten M.S.M."/>
            <person name="Mascher T."/>
            <person name="Medema M.H."/>
            <person name="Devos D.P."/>
            <person name="Kaster A.-K."/>
            <person name="Ovreas L."/>
            <person name="Rohde M."/>
            <person name="Galperin M.Y."/>
            <person name="Jogler C."/>
        </authorList>
    </citation>
    <scope>NUCLEOTIDE SEQUENCE [LARGE SCALE GENOMIC DNA]</scope>
    <source>
        <strain evidence="2 3">Pan14r</strain>
    </source>
</reference>